<dbReference type="RefSeq" id="WP_343917252.1">
    <property type="nucleotide sequence ID" value="NZ_BAAAJT010000002.1"/>
</dbReference>
<dbReference type="EMBL" id="JBHUGD010000003">
    <property type="protein sequence ID" value="MFD1946780.1"/>
    <property type="molecule type" value="Genomic_DNA"/>
</dbReference>
<gene>
    <name evidence="1" type="ORF">ACFSDE_08250</name>
</gene>
<dbReference type="Proteomes" id="UP001597351">
    <property type="component" value="Unassembled WGS sequence"/>
</dbReference>
<protein>
    <submittedName>
        <fullName evidence="1">Uncharacterized protein</fullName>
    </submittedName>
</protein>
<evidence type="ECO:0000313" key="1">
    <source>
        <dbReference type="EMBL" id="MFD1946780.1"/>
    </source>
</evidence>
<keyword evidence="2" id="KW-1185">Reference proteome</keyword>
<accession>A0ABW4TLL4</accession>
<proteinExistence type="predicted"/>
<sequence length="67" mass="7427">MDIIAIEYAAQAARIRQEAAAAAAEQQRLLREARRAGRPAETPAGDRRRHATGPSVAWLWLHGRLAR</sequence>
<name>A0ABW4TLL4_9ACTN</name>
<organism evidence="1 2">
    <name type="scientific">Nocardioides aestuarii</name>
    <dbReference type="NCBI Taxonomy" id="252231"/>
    <lineage>
        <taxon>Bacteria</taxon>
        <taxon>Bacillati</taxon>
        <taxon>Actinomycetota</taxon>
        <taxon>Actinomycetes</taxon>
        <taxon>Propionibacteriales</taxon>
        <taxon>Nocardioidaceae</taxon>
        <taxon>Nocardioides</taxon>
    </lineage>
</organism>
<evidence type="ECO:0000313" key="2">
    <source>
        <dbReference type="Proteomes" id="UP001597351"/>
    </source>
</evidence>
<reference evidence="2" key="1">
    <citation type="journal article" date="2019" name="Int. J. Syst. Evol. Microbiol.">
        <title>The Global Catalogue of Microorganisms (GCM) 10K type strain sequencing project: providing services to taxonomists for standard genome sequencing and annotation.</title>
        <authorList>
            <consortium name="The Broad Institute Genomics Platform"/>
            <consortium name="The Broad Institute Genome Sequencing Center for Infectious Disease"/>
            <person name="Wu L."/>
            <person name="Ma J."/>
        </authorList>
    </citation>
    <scope>NUCLEOTIDE SEQUENCE [LARGE SCALE GENOMIC DNA]</scope>
    <source>
        <strain evidence="2">CGMCC 1.12477</strain>
    </source>
</reference>
<comment type="caution">
    <text evidence="1">The sequence shown here is derived from an EMBL/GenBank/DDBJ whole genome shotgun (WGS) entry which is preliminary data.</text>
</comment>